<evidence type="ECO:0000313" key="1">
    <source>
        <dbReference type="EMBL" id="WZC48414.1"/>
    </source>
</evidence>
<dbReference type="Gene3D" id="3.40.50.1820">
    <property type="entry name" value="alpha/beta hydrolase"/>
    <property type="match status" value="1"/>
</dbReference>
<sequence>MTQQLPDSEFRFADGNRSFDAHYAEVAVSIPPSHEPGQIEWPTNRPDPLDDFAVVKFDPSDSAAQFYQAIAEAPGDTVYLFIHGYNNTTSEALYRYAQIATDFDLPQARAMFSWPSAGTGGAYIYDRDSVLFARDGLAAMLTQIARRTGKDINLLAHSMGAMLSMEAMRQLAIAGDQDVLQRIDVVTFLSPDIDPDVFRMQANAIGTLPQPFVILTSRSDKALRISSLLAGGRAKVGSIESAEDVADLGVTFIDFTNVSDGQHMDHMVALTSPEAIRILRGMVAVGLTTSLGDS</sequence>
<dbReference type="PIRSF" id="PIRSF033909">
    <property type="entry name" value="UCP033909"/>
    <property type="match status" value="1"/>
</dbReference>
<evidence type="ECO:0000313" key="2">
    <source>
        <dbReference type="Proteomes" id="UP001440612"/>
    </source>
</evidence>
<proteinExistence type="predicted"/>
<gene>
    <name evidence="1" type="ORF">AABB29_16350</name>
</gene>
<dbReference type="SUPFAM" id="SSF53474">
    <property type="entry name" value="alpha/beta-Hydrolases"/>
    <property type="match status" value="1"/>
</dbReference>
<keyword evidence="1" id="KW-0378">Hydrolase</keyword>
<organism evidence="1 2">
    <name type="scientific">Yoonia phaeophyticola</name>
    <dbReference type="NCBI Taxonomy" id="3137369"/>
    <lineage>
        <taxon>Bacteria</taxon>
        <taxon>Pseudomonadati</taxon>
        <taxon>Pseudomonadota</taxon>
        <taxon>Alphaproteobacteria</taxon>
        <taxon>Rhodobacterales</taxon>
        <taxon>Paracoccaceae</taxon>
        <taxon>Yoonia</taxon>
    </lineage>
</organism>
<dbReference type="InterPro" id="IPR010297">
    <property type="entry name" value="DUF900_hydrolase"/>
</dbReference>
<dbReference type="Pfam" id="PF05990">
    <property type="entry name" value="DUF900"/>
    <property type="match status" value="1"/>
</dbReference>
<dbReference type="PANTHER" id="PTHR36513">
    <property type="entry name" value="ABC TRANSMEMBRANE TYPE-1 DOMAIN-CONTAINING PROTEIN"/>
    <property type="match status" value="1"/>
</dbReference>
<dbReference type="Proteomes" id="UP001440612">
    <property type="component" value="Chromosome"/>
</dbReference>
<name>A0ABZ2V769_9RHOB</name>
<dbReference type="PANTHER" id="PTHR36513:SF1">
    <property type="entry name" value="TRANSMEMBRANE PROTEIN"/>
    <property type="match status" value="1"/>
</dbReference>
<keyword evidence="2" id="KW-1185">Reference proteome</keyword>
<dbReference type="InterPro" id="IPR029058">
    <property type="entry name" value="AB_hydrolase_fold"/>
</dbReference>
<protein>
    <submittedName>
        <fullName evidence="1">Alpha/beta hydrolase</fullName>
    </submittedName>
</protein>
<dbReference type="GO" id="GO:0016787">
    <property type="term" value="F:hydrolase activity"/>
    <property type="evidence" value="ECO:0007669"/>
    <property type="project" value="UniProtKB-KW"/>
</dbReference>
<dbReference type="InterPro" id="IPR014586">
    <property type="entry name" value="UCP033909"/>
</dbReference>
<reference evidence="2" key="1">
    <citation type="submission" date="2024-04" db="EMBL/GenBank/DDBJ databases">
        <title>Phylogenomic analyses of a clade within the roseobacter group suggest taxonomic reassignments of species of the genera Aestuariivita, Citreicella, Loktanella, Nautella, Pelagibaca, Ruegeria, Thalassobius, Thiobacimonas and Tropicibacter, and the proposal o.</title>
        <authorList>
            <person name="Jeon C.O."/>
        </authorList>
    </citation>
    <scope>NUCLEOTIDE SEQUENCE [LARGE SCALE GENOMIC DNA]</scope>
    <source>
        <strain evidence="2">BS5-3</strain>
    </source>
</reference>
<dbReference type="RefSeq" id="WP_341366530.1">
    <property type="nucleotide sequence ID" value="NZ_CP150951.2"/>
</dbReference>
<dbReference type="EMBL" id="CP150951">
    <property type="protein sequence ID" value="WZC48414.1"/>
    <property type="molecule type" value="Genomic_DNA"/>
</dbReference>
<accession>A0ABZ2V769</accession>